<evidence type="ECO:0000256" key="3">
    <source>
        <dbReference type="ARBA" id="ARBA00022884"/>
    </source>
</evidence>
<dbReference type="InterPro" id="IPR012340">
    <property type="entry name" value="NA-bd_OB-fold"/>
</dbReference>
<dbReference type="AlphaFoldDB" id="A0A0M4M1N1"/>
<dbReference type="InterPro" id="IPR019984">
    <property type="entry name" value="Ribosomal_uS17_bact/chlr"/>
</dbReference>
<reference evidence="7 8" key="1">
    <citation type="journal article" date="2015" name="Genome Announc.">
        <title>Genome Sequence of 'Candidatus Thioglobus singularis' Strain PS1, a Mixotroph from the SUP05 Clade of Marine Gammaproteobacteria.</title>
        <authorList>
            <person name="Marshall K.T."/>
            <person name="Morris R.M."/>
        </authorList>
    </citation>
    <scope>NUCLEOTIDE SEQUENCE [LARGE SCALE GENOMIC DNA]</scope>
    <source>
        <strain evidence="7 8">PS1</strain>
    </source>
</reference>
<name>A0A0M4M1N1_9GAMM</name>
<dbReference type="CDD" id="cd00364">
    <property type="entry name" value="Ribosomal_uS17"/>
    <property type="match status" value="1"/>
</dbReference>
<dbReference type="STRING" id="1125411.W908_01415"/>
<protein>
    <recommendedName>
        <fullName evidence="6">Small ribosomal subunit protein uS17</fullName>
    </recommendedName>
</protein>
<dbReference type="PRINTS" id="PR00973">
    <property type="entry name" value="RIBOSOMALS17"/>
</dbReference>
<dbReference type="GO" id="GO:0003735">
    <property type="term" value="F:structural constituent of ribosome"/>
    <property type="evidence" value="ECO:0007669"/>
    <property type="project" value="UniProtKB-UniRule"/>
</dbReference>
<evidence type="ECO:0000256" key="1">
    <source>
        <dbReference type="ARBA" id="ARBA00010254"/>
    </source>
</evidence>
<accession>A0A0M4M1N1</accession>
<dbReference type="NCBIfam" id="TIGR03635">
    <property type="entry name" value="uS17_bact"/>
    <property type="match status" value="1"/>
</dbReference>
<dbReference type="KEGG" id="tsn:W908_01415"/>
<sequence>MSETNAVERILTGKVVSNSRDKTIAVLVERKVRHPIYKKYIKRSTKVHAHDEKNECGLGDVVRVSESKPFSKTKNWALVEVVEKSVSID</sequence>
<dbReference type="Gene3D" id="2.40.50.140">
    <property type="entry name" value="Nucleic acid-binding proteins"/>
    <property type="match status" value="1"/>
</dbReference>
<comment type="subunit">
    <text evidence="6">Part of the 30S ribosomal subunit.</text>
</comment>
<dbReference type="PATRIC" id="fig|1125411.7.peg.277"/>
<dbReference type="NCBIfam" id="NF004123">
    <property type="entry name" value="PRK05610.1"/>
    <property type="match status" value="1"/>
</dbReference>
<proteinExistence type="inferred from homology"/>
<evidence type="ECO:0000313" key="8">
    <source>
        <dbReference type="Proteomes" id="UP000068905"/>
    </source>
</evidence>
<dbReference type="PANTHER" id="PTHR10744:SF1">
    <property type="entry name" value="SMALL RIBOSOMAL SUBUNIT PROTEIN US17M"/>
    <property type="match status" value="1"/>
</dbReference>
<dbReference type="HAMAP" id="MF_01345_B">
    <property type="entry name" value="Ribosomal_uS17_B"/>
    <property type="match status" value="1"/>
</dbReference>
<dbReference type="InterPro" id="IPR000266">
    <property type="entry name" value="Ribosomal_uS17"/>
</dbReference>
<comment type="similarity">
    <text evidence="1 6">Belongs to the universal ribosomal protein uS17 family.</text>
</comment>
<comment type="function">
    <text evidence="6">One of the primary rRNA binding proteins, it binds specifically to the 5'-end of 16S ribosomal RNA.</text>
</comment>
<evidence type="ECO:0000256" key="6">
    <source>
        <dbReference type="HAMAP-Rule" id="MF_01345"/>
    </source>
</evidence>
<evidence type="ECO:0000256" key="4">
    <source>
        <dbReference type="ARBA" id="ARBA00022980"/>
    </source>
</evidence>
<gene>
    <name evidence="6" type="primary">rpsQ</name>
    <name evidence="7" type="ORF">W908_01415</name>
</gene>
<dbReference type="GO" id="GO:0006412">
    <property type="term" value="P:translation"/>
    <property type="evidence" value="ECO:0007669"/>
    <property type="project" value="UniProtKB-UniRule"/>
</dbReference>
<dbReference type="PANTHER" id="PTHR10744">
    <property type="entry name" value="40S RIBOSOMAL PROTEIN S11 FAMILY MEMBER"/>
    <property type="match status" value="1"/>
</dbReference>
<dbReference type="RefSeq" id="WP_020025148.1">
    <property type="nucleotide sequence ID" value="NZ_CP006911.1"/>
</dbReference>
<dbReference type="Proteomes" id="UP000068905">
    <property type="component" value="Chromosome"/>
</dbReference>
<dbReference type="SUPFAM" id="SSF50249">
    <property type="entry name" value="Nucleic acid-binding proteins"/>
    <property type="match status" value="1"/>
</dbReference>
<keyword evidence="4 6" id="KW-0689">Ribosomal protein</keyword>
<dbReference type="GO" id="GO:0019843">
    <property type="term" value="F:rRNA binding"/>
    <property type="evidence" value="ECO:0007669"/>
    <property type="project" value="UniProtKB-UniRule"/>
</dbReference>
<dbReference type="EMBL" id="CP006911">
    <property type="protein sequence ID" value="ALE01379.1"/>
    <property type="molecule type" value="Genomic_DNA"/>
</dbReference>
<evidence type="ECO:0000256" key="2">
    <source>
        <dbReference type="ARBA" id="ARBA00022730"/>
    </source>
</evidence>
<keyword evidence="3 6" id="KW-0694">RNA-binding</keyword>
<organism evidence="7 8">
    <name type="scientific">Candidatus Pseudothioglobus singularis PS1</name>
    <dbReference type="NCBI Taxonomy" id="1125411"/>
    <lineage>
        <taxon>Bacteria</taxon>
        <taxon>Pseudomonadati</taxon>
        <taxon>Pseudomonadota</taxon>
        <taxon>Gammaproteobacteria</taxon>
        <taxon>Candidatus Pseudothioglobaceae</taxon>
        <taxon>Candidatus Pseudothioglobus</taxon>
    </lineage>
</organism>
<dbReference type="GO" id="GO:0022627">
    <property type="term" value="C:cytosolic small ribosomal subunit"/>
    <property type="evidence" value="ECO:0007669"/>
    <property type="project" value="UniProtKB-UniRule"/>
</dbReference>
<keyword evidence="8" id="KW-1185">Reference proteome</keyword>
<dbReference type="OrthoDB" id="9811714at2"/>
<dbReference type="Pfam" id="PF00366">
    <property type="entry name" value="Ribosomal_S17"/>
    <property type="match status" value="1"/>
</dbReference>
<keyword evidence="5 6" id="KW-0687">Ribonucleoprotein</keyword>
<evidence type="ECO:0000313" key="7">
    <source>
        <dbReference type="EMBL" id="ALE01379.1"/>
    </source>
</evidence>
<evidence type="ECO:0000256" key="5">
    <source>
        <dbReference type="ARBA" id="ARBA00023274"/>
    </source>
</evidence>
<keyword evidence="2 6" id="KW-0699">rRNA-binding</keyword>